<sequence>MTEPVWMAAPPEVQSRSLNARPGSRRVAGGRGFVWRVPDNRSARFWSHVVFDIGCS</sequence>
<dbReference type="AlphaFoldDB" id="A0A1V3XP52"/>
<comment type="caution">
    <text evidence="1">The sequence shown here is derived from an EMBL/GenBank/DDBJ whole genome shotgun (WGS) entry which is preliminary data.</text>
</comment>
<gene>
    <name evidence="1" type="ORF">BZL29_1935</name>
</gene>
<reference evidence="1 2" key="1">
    <citation type="submission" date="2017-02" db="EMBL/GenBank/DDBJ databases">
        <title>Complete genome sequences of Mycobacterium kansasii strains isolated from rhesus macaques.</title>
        <authorList>
            <person name="Panda A."/>
            <person name="Nagaraj S."/>
            <person name="Zhao X."/>
            <person name="Tettelin H."/>
            <person name="Detolla L.J."/>
        </authorList>
    </citation>
    <scope>NUCLEOTIDE SEQUENCE [LARGE SCALE GENOMIC DNA]</scope>
    <source>
        <strain evidence="1 2">11-3469</strain>
    </source>
</reference>
<evidence type="ECO:0000313" key="1">
    <source>
        <dbReference type="EMBL" id="OOK80546.1"/>
    </source>
</evidence>
<evidence type="ECO:0000313" key="2">
    <source>
        <dbReference type="Proteomes" id="UP000188532"/>
    </source>
</evidence>
<accession>A0A1V3XP52</accession>
<organism evidence="1 2">
    <name type="scientific">Mycobacterium kansasii</name>
    <dbReference type="NCBI Taxonomy" id="1768"/>
    <lineage>
        <taxon>Bacteria</taxon>
        <taxon>Bacillati</taxon>
        <taxon>Actinomycetota</taxon>
        <taxon>Actinomycetes</taxon>
        <taxon>Mycobacteriales</taxon>
        <taxon>Mycobacteriaceae</taxon>
        <taxon>Mycobacterium</taxon>
    </lineage>
</organism>
<dbReference type="Proteomes" id="UP000188532">
    <property type="component" value="Unassembled WGS sequence"/>
</dbReference>
<dbReference type="EMBL" id="MVBN01000002">
    <property type="protein sequence ID" value="OOK80546.1"/>
    <property type="molecule type" value="Genomic_DNA"/>
</dbReference>
<proteinExistence type="predicted"/>
<name>A0A1V3XP52_MYCKA</name>
<protein>
    <submittedName>
        <fullName evidence="1">Uncharacterized protein</fullName>
    </submittedName>
</protein>